<dbReference type="InterPro" id="IPR000595">
    <property type="entry name" value="cNMP-bd_dom"/>
</dbReference>
<protein>
    <recommendedName>
        <fullName evidence="1">Cyclic nucleotide-binding domain-containing protein</fullName>
    </recommendedName>
</protein>
<dbReference type="PROSITE" id="PS00888">
    <property type="entry name" value="CNMP_BINDING_1"/>
    <property type="match status" value="1"/>
</dbReference>
<dbReference type="GO" id="GO:0005952">
    <property type="term" value="C:cAMP-dependent protein kinase complex"/>
    <property type="evidence" value="ECO:0007669"/>
    <property type="project" value="InterPro"/>
</dbReference>
<evidence type="ECO:0000259" key="1">
    <source>
        <dbReference type="PROSITE" id="PS50042"/>
    </source>
</evidence>
<proteinExistence type="predicted"/>
<feature type="domain" description="Cyclic nucleotide-binding" evidence="1">
    <location>
        <begin position="41"/>
        <end position="126"/>
    </location>
</feature>
<organism evidence="2">
    <name type="scientific">Haptolina brevifila</name>
    <dbReference type="NCBI Taxonomy" id="156173"/>
    <lineage>
        <taxon>Eukaryota</taxon>
        <taxon>Haptista</taxon>
        <taxon>Haptophyta</taxon>
        <taxon>Prymnesiophyceae</taxon>
        <taxon>Prymnesiales</taxon>
        <taxon>Prymnesiaceae</taxon>
        <taxon>Haptolina</taxon>
    </lineage>
</organism>
<dbReference type="EMBL" id="HBGU01078620">
    <property type="protein sequence ID" value="CAD9544909.1"/>
    <property type="molecule type" value="Transcribed_RNA"/>
</dbReference>
<dbReference type="SMART" id="SM00100">
    <property type="entry name" value="cNMP"/>
    <property type="match status" value="1"/>
</dbReference>
<dbReference type="InterPro" id="IPR050503">
    <property type="entry name" value="cAMP-dep_PK_reg_su-like"/>
</dbReference>
<accession>A0A7S2JF27</accession>
<evidence type="ECO:0000313" key="2">
    <source>
        <dbReference type="EMBL" id="CAD9544909.1"/>
    </source>
</evidence>
<sequence length="252" mass="27183">MSVLKAGYVWGLPRHVVEWKLNVPPPITIPGLLAFCRRVHLFGKLSNERLVQLCRGARQLKLAPGHRLCEEGDSATEIYVLVAGTVITSKESAGFSLTISNPADCFGESAVFAGEDSRVRGARATAGEQGATLLAWHVSAIEALVGFELQAASQLLFSRKMIESVRCANRLLVEGLSKAQIDEMLDQVMTEHAYPDKAIVVGEGDIDQAFYIVKGGEAQAVRGKGGRTHLATLTRGDCFGEAAYPCCDLTHD</sequence>
<dbReference type="AlphaFoldDB" id="A0A7S2JF27"/>
<dbReference type="InterPro" id="IPR014710">
    <property type="entry name" value="RmlC-like_jellyroll"/>
</dbReference>
<dbReference type="SUPFAM" id="SSF51206">
    <property type="entry name" value="cAMP-binding domain-like"/>
    <property type="match status" value="2"/>
</dbReference>
<dbReference type="PANTHER" id="PTHR11635">
    <property type="entry name" value="CAMP-DEPENDENT PROTEIN KINASE REGULATORY CHAIN"/>
    <property type="match status" value="1"/>
</dbReference>
<dbReference type="InterPro" id="IPR018488">
    <property type="entry name" value="cNMP-bd_CS"/>
</dbReference>
<dbReference type="CDD" id="cd00038">
    <property type="entry name" value="CAP_ED"/>
    <property type="match status" value="2"/>
</dbReference>
<name>A0A7S2JF27_9EUKA</name>
<reference evidence="2" key="1">
    <citation type="submission" date="2021-01" db="EMBL/GenBank/DDBJ databases">
        <authorList>
            <person name="Corre E."/>
            <person name="Pelletier E."/>
            <person name="Niang G."/>
            <person name="Scheremetjew M."/>
            <person name="Finn R."/>
            <person name="Kale V."/>
            <person name="Holt S."/>
            <person name="Cochrane G."/>
            <person name="Meng A."/>
            <person name="Brown T."/>
            <person name="Cohen L."/>
        </authorList>
    </citation>
    <scope>NUCLEOTIDE SEQUENCE</scope>
    <source>
        <strain evidence="2">UTEX LB 985</strain>
    </source>
</reference>
<dbReference type="InterPro" id="IPR018490">
    <property type="entry name" value="cNMP-bd_dom_sf"/>
</dbReference>
<dbReference type="Pfam" id="PF00027">
    <property type="entry name" value="cNMP_binding"/>
    <property type="match status" value="2"/>
</dbReference>
<gene>
    <name evidence="2" type="ORF">CBRE1094_LOCUS42869</name>
</gene>
<dbReference type="PANTHER" id="PTHR11635:SF152">
    <property type="entry name" value="CAMP-DEPENDENT PROTEIN KINASE TYPE I REGULATORY SUBUNIT-RELATED"/>
    <property type="match status" value="1"/>
</dbReference>
<dbReference type="Gene3D" id="2.60.120.10">
    <property type="entry name" value="Jelly Rolls"/>
    <property type="match status" value="2"/>
</dbReference>
<dbReference type="GO" id="GO:0005829">
    <property type="term" value="C:cytosol"/>
    <property type="evidence" value="ECO:0007669"/>
    <property type="project" value="TreeGrafter"/>
</dbReference>
<dbReference type="PROSITE" id="PS50042">
    <property type="entry name" value="CNMP_BINDING_3"/>
    <property type="match status" value="2"/>
</dbReference>
<feature type="domain" description="Cyclic nucleotide-binding" evidence="1">
    <location>
        <begin position="172"/>
        <end position="243"/>
    </location>
</feature>